<keyword evidence="3 7" id="KW-1133">Transmembrane helix</keyword>
<keyword evidence="2 7" id="KW-0812">Transmembrane</keyword>
<evidence type="ECO:0000256" key="6">
    <source>
        <dbReference type="ARBA" id="ARBA00023316"/>
    </source>
</evidence>
<dbReference type="HAMAP" id="MF_02065">
    <property type="entry name" value="MltG"/>
    <property type="match status" value="1"/>
</dbReference>
<feature type="region of interest" description="Disordered" evidence="8">
    <location>
        <begin position="1"/>
        <end position="30"/>
    </location>
</feature>
<sequence>MKPFSKKKYQKKNRGIPLGGKKHNGRRRLRKRHTHSPLLYWGQRIFLALIGVSAMVFCPALLFYSQAKYQGEEREIEISLEEVPSIHALAHQLVELGAAQGPTPLLSLYIAATGGTGRIMKGPHFFTNRLSPYELLGRLRRSTWLHRVKITIPEGWTRFDIARLLHEHRVCSSRSFLVATLDQALLKTLQIPAKSAEGYLFPATYEFLPNSTPQQLIMRMKEEFNFRYRALEAHRAPSEESSHPSGWGMHAIVTLASIIEKEAAVDEERGLIASVFLNRLVSPSFQPKLLQSDATAGYGCLTSPQLDSCTGYKGKIKRSILVDPINPYNTYKHEGLPPGPISNPGAKSLEATLFPPSSPFFYFVSRGEGRHTFSTTYAEHIDAIRQKNNGKNHIPSSAHP</sequence>
<dbReference type="NCBIfam" id="TIGR00247">
    <property type="entry name" value="endolytic transglycosylase MltG"/>
    <property type="match status" value="1"/>
</dbReference>
<dbReference type="EMBL" id="CP016908">
    <property type="protein sequence ID" value="APS00074.1"/>
    <property type="molecule type" value="Genomic_DNA"/>
</dbReference>
<dbReference type="GO" id="GO:0009252">
    <property type="term" value="P:peptidoglycan biosynthetic process"/>
    <property type="evidence" value="ECO:0007669"/>
    <property type="project" value="UniProtKB-UniRule"/>
</dbReference>
<dbReference type="Gene3D" id="3.30.160.60">
    <property type="entry name" value="Classic Zinc Finger"/>
    <property type="match status" value="1"/>
</dbReference>
<dbReference type="EC" id="4.2.2.29" evidence="7"/>
<keyword evidence="6 7" id="KW-0961">Cell wall biogenesis/degradation</keyword>
<dbReference type="GO" id="GO:0005886">
    <property type="term" value="C:plasma membrane"/>
    <property type="evidence" value="ECO:0007669"/>
    <property type="project" value="UniProtKB-SubCell"/>
</dbReference>
<dbReference type="GO" id="GO:0071555">
    <property type="term" value="P:cell wall organization"/>
    <property type="evidence" value="ECO:0007669"/>
    <property type="project" value="UniProtKB-KW"/>
</dbReference>
<keyword evidence="5 7" id="KW-0456">Lyase</keyword>
<dbReference type="RefSeq" id="WP_083604206.1">
    <property type="nucleotide sequence ID" value="NZ_CP016908.1"/>
</dbReference>
<evidence type="ECO:0000256" key="8">
    <source>
        <dbReference type="SAM" id="MobiDB-lite"/>
    </source>
</evidence>
<gene>
    <name evidence="7" type="primary">mltG</name>
    <name evidence="9" type="ORF">BCY86_04810</name>
</gene>
<evidence type="ECO:0000313" key="9">
    <source>
        <dbReference type="EMBL" id="APS00074.1"/>
    </source>
</evidence>
<evidence type="ECO:0000256" key="4">
    <source>
        <dbReference type="ARBA" id="ARBA00023136"/>
    </source>
</evidence>
<dbReference type="Gene3D" id="3.30.1490.480">
    <property type="entry name" value="Endolytic murein transglycosylase"/>
    <property type="match status" value="1"/>
</dbReference>
<organism evidence="9 10">
    <name type="scientific">Pajaroellobacter abortibovis</name>
    <dbReference type="NCBI Taxonomy" id="1882918"/>
    <lineage>
        <taxon>Bacteria</taxon>
        <taxon>Pseudomonadati</taxon>
        <taxon>Myxococcota</taxon>
        <taxon>Polyangia</taxon>
        <taxon>Polyangiales</taxon>
        <taxon>Polyangiaceae</taxon>
    </lineage>
</organism>
<dbReference type="OrthoDB" id="9814591at2"/>
<evidence type="ECO:0000313" key="10">
    <source>
        <dbReference type="Proteomes" id="UP000185544"/>
    </source>
</evidence>
<dbReference type="Proteomes" id="UP000185544">
    <property type="component" value="Chromosome"/>
</dbReference>
<name>A0A1L6MX13_9BACT</name>
<dbReference type="GO" id="GO:0008932">
    <property type="term" value="F:lytic endotransglycosylase activity"/>
    <property type="evidence" value="ECO:0007669"/>
    <property type="project" value="UniProtKB-UniRule"/>
</dbReference>
<dbReference type="Pfam" id="PF02618">
    <property type="entry name" value="YceG"/>
    <property type="match status" value="1"/>
</dbReference>
<feature type="site" description="Important for catalytic activity" evidence="7">
    <location>
        <position position="262"/>
    </location>
</feature>
<evidence type="ECO:0000256" key="2">
    <source>
        <dbReference type="ARBA" id="ARBA00022692"/>
    </source>
</evidence>
<evidence type="ECO:0000256" key="7">
    <source>
        <dbReference type="HAMAP-Rule" id="MF_02065"/>
    </source>
</evidence>
<keyword evidence="4 7" id="KW-0472">Membrane</keyword>
<dbReference type="AlphaFoldDB" id="A0A1L6MX13"/>
<keyword evidence="1 7" id="KW-1003">Cell membrane</keyword>
<feature type="transmembrane region" description="Helical" evidence="7">
    <location>
        <begin position="38"/>
        <end position="64"/>
    </location>
</feature>
<dbReference type="PANTHER" id="PTHR30518">
    <property type="entry name" value="ENDOLYTIC MUREIN TRANSGLYCOSYLASE"/>
    <property type="match status" value="1"/>
</dbReference>
<dbReference type="PANTHER" id="PTHR30518:SF2">
    <property type="entry name" value="ENDOLYTIC MUREIN TRANSGLYCOSYLASE"/>
    <property type="match status" value="1"/>
</dbReference>
<evidence type="ECO:0000256" key="5">
    <source>
        <dbReference type="ARBA" id="ARBA00023239"/>
    </source>
</evidence>
<accession>A0A1L6MX13</accession>
<comment type="similarity">
    <text evidence="7">Belongs to the transglycosylase MltG family.</text>
</comment>
<comment type="subcellular location">
    <subcellularLocation>
        <location evidence="7">Cell membrane</location>
        <topology evidence="7">Single-pass membrane protein</topology>
    </subcellularLocation>
</comment>
<dbReference type="KEGG" id="pabo:BCY86_04810"/>
<keyword evidence="10" id="KW-1185">Reference proteome</keyword>
<proteinExistence type="inferred from homology"/>
<dbReference type="STRING" id="1882918.BCY86_04810"/>
<dbReference type="InterPro" id="IPR003770">
    <property type="entry name" value="MLTG-like"/>
</dbReference>
<comment type="catalytic activity">
    <reaction evidence="7">
        <text>a peptidoglycan chain = a peptidoglycan chain with N-acetyl-1,6-anhydromuramyl-[peptide] at the reducing end + a peptidoglycan chain with N-acetylglucosamine at the non-reducing end.</text>
        <dbReference type="EC" id="4.2.2.29"/>
    </reaction>
</comment>
<dbReference type="CDD" id="cd08010">
    <property type="entry name" value="MltG_like"/>
    <property type="match status" value="1"/>
</dbReference>
<comment type="function">
    <text evidence="7">Functions as a peptidoglycan terminase that cleaves nascent peptidoglycan strands endolytically to terminate their elongation.</text>
</comment>
<evidence type="ECO:0000256" key="3">
    <source>
        <dbReference type="ARBA" id="ARBA00022989"/>
    </source>
</evidence>
<evidence type="ECO:0000256" key="1">
    <source>
        <dbReference type="ARBA" id="ARBA00022475"/>
    </source>
</evidence>
<protein>
    <recommendedName>
        <fullName evidence="7">Endolytic murein transglycosylase</fullName>
        <ecNumber evidence="7">4.2.2.29</ecNumber>
    </recommendedName>
    <alternativeName>
        <fullName evidence="7">Peptidoglycan lytic transglycosylase</fullName>
    </alternativeName>
    <alternativeName>
        <fullName evidence="7">Peptidoglycan polymerization terminase</fullName>
    </alternativeName>
</protein>
<reference evidence="9 10" key="1">
    <citation type="submission" date="2016-08" db="EMBL/GenBank/DDBJ databases">
        <title>Identification and validation of antigenic proteins from Pajaroellobacter abortibovis using de-novo genome sequence assembly and reverse vaccinology.</title>
        <authorList>
            <person name="Welly B.T."/>
            <person name="Miller M.R."/>
            <person name="Stott J.L."/>
            <person name="Blanchard M.T."/>
            <person name="Islas-Trejo A.D."/>
            <person name="O'Rourke S.M."/>
            <person name="Young A.E."/>
            <person name="Medrano J.F."/>
            <person name="Van Eenennaam A.L."/>
        </authorList>
    </citation>
    <scope>NUCLEOTIDE SEQUENCE [LARGE SCALE GENOMIC DNA]</scope>
    <source>
        <strain evidence="9 10">BTF92-0548A/99-0131</strain>
    </source>
</reference>